<accession>C6BAD1</accession>
<evidence type="ECO:0000313" key="3">
    <source>
        <dbReference type="Proteomes" id="UP000002256"/>
    </source>
</evidence>
<dbReference type="AlphaFoldDB" id="C6BAD1"/>
<geneLocation type="plasmid" evidence="2 3">
    <name>pR132505</name>
</geneLocation>
<protein>
    <submittedName>
        <fullName evidence="2">Uncharacterized protein</fullName>
    </submittedName>
</protein>
<feature type="chain" id="PRO_5002958975" evidence="1">
    <location>
        <begin position="28"/>
        <end position="392"/>
    </location>
</feature>
<keyword evidence="1" id="KW-0732">Signal</keyword>
<dbReference type="HOGENOM" id="CLU_703734_0_0_5"/>
<keyword evidence="2" id="KW-0614">Plasmid</keyword>
<organism evidence="2 3">
    <name type="scientific">Rhizobium leguminosarum bv. trifolii (strain WSM1325)</name>
    <dbReference type="NCBI Taxonomy" id="395491"/>
    <lineage>
        <taxon>Bacteria</taxon>
        <taxon>Pseudomonadati</taxon>
        <taxon>Pseudomonadota</taxon>
        <taxon>Alphaproteobacteria</taxon>
        <taxon>Hyphomicrobiales</taxon>
        <taxon>Rhizobiaceae</taxon>
        <taxon>Rhizobium/Agrobacterium group</taxon>
        <taxon>Rhizobium</taxon>
    </lineage>
</organism>
<evidence type="ECO:0000313" key="2">
    <source>
        <dbReference type="EMBL" id="ACS61039.1"/>
    </source>
</evidence>
<proteinExistence type="predicted"/>
<dbReference type="EMBL" id="CP001627">
    <property type="protein sequence ID" value="ACS61039.1"/>
    <property type="molecule type" value="Genomic_DNA"/>
</dbReference>
<feature type="signal peptide" evidence="1">
    <location>
        <begin position="1"/>
        <end position="27"/>
    </location>
</feature>
<reference evidence="2 3" key="1">
    <citation type="journal article" date="2010" name="Stand. Genomic Sci.">
        <title>Complete genome sequence of Rhizobium leguminosarum bv. trifolii strain WSM1325, an effective microsymbiont of annual Mediterranean clovers.</title>
        <authorList>
            <person name="Reeve W."/>
            <person name="O'Hara G."/>
            <person name="Chain P."/>
            <person name="Ardley J."/>
            <person name="Brau L."/>
            <person name="Nandesena K."/>
            <person name="Tiwari R."/>
            <person name="Copeland A."/>
            <person name="Nolan M."/>
            <person name="Han C."/>
            <person name="Brettin T."/>
            <person name="Land M."/>
            <person name="Ovchinikova G."/>
            <person name="Ivanova N."/>
            <person name="Mavromatis K."/>
            <person name="Markowitz V."/>
            <person name="Kyrpides N."/>
            <person name="Melino V."/>
            <person name="Denton M."/>
            <person name="Yates R."/>
            <person name="Howieson J."/>
        </authorList>
    </citation>
    <scope>NUCLEOTIDE SEQUENCE [LARGE SCALE GENOMIC DNA]</scope>
    <source>
        <strain evidence="2 3">WSM1325</strain>
        <plasmid evidence="3">Plasmid pR132505</plasmid>
    </source>
</reference>
<sequence>MRATGRYGLAIALLAWVIGIASPPAVAAPNIVSGLEVGLGDCVTADVPGGRGLLDAVASSAISAGINLLGNALAEAGKDETRKAMGSRNLGGGMTPFPQCIQIVLGRFRTDAASTGSNWLESINKGGDAKLAANGIWLADKPDFFLEAMIVPSEDRAAVAIRPLLAAMNEPQESSFFGTKTRSVVALFAFSKPGESPSLETNPSAAIEIGAMEPGDIIRYPVGTPGKPSTPYESAWFTLSDADARGPMTLTAVISETKAGNPLLSFLGTVLNDEAVKSAASDNAKVMLLPAARQQANTAAAIESQNAAADQIDTSFADAVTKLELCHGAGADLNKAAEARAALRAYLAASAAMPAHPAKIDGAAIDILDLTSPETIAQSCSQLFERLTGKVL</sequence>
<name>C6BAD1_RHILS</name>
<gene>
    <name evidence="2" type="ordered locus">Rleg_6287</name>
</gene>
<dbReference type="Proteomes" id="UP000002256">
    <property type="component" value="Plasmid pR132505"/>
</dbReference>
<dbReference type="KEGG" id="rlg:Rleg_6287"/>
<evidence type="ECO:0000256" key="1">
    <source>
        <dbReference type="SAM" id="SignalP"/>
    </source>
</evidence>